<evidence type="ECO:0000313" key="2">
    <source>
        <dbReference type="Proteomes" id="UP001165960"/>
    </source>
</evidence>
<name>A0ACC2S5T9_9FUNG</name>
<keyword evidence="2" id="KW-1185">Reference proteome</keyword>
<evidence type="ECO:0000313" key="1">
    <source>
        <dbReference type="EMBL" id="KAJ9057753.1"/>
    </source>
</evidence>
<organism evidence="1 2">
    <name type="scientific">Entomophthora muscae</name>
    <dbReference type="NCBI Taxonomy" id="34485"/>
    <lineage>
        <taxon>Eukaryota</taxon>
        <taxon>Fungi</taxon>
        <taxon>Fungi incertae sedis</taxon>
        <taxon>Zoopagomycota</taxon>
        <taxon>Entomophthoromycotina</taxon>
        <taxon>Entomophthoromycetes</taxon>
        <taxon>Entomophthorales</taxon>
        <taxon>Entomophthoraceae</taxon>
        <taxon>Entomophthora</taxon>
    </lineage>
</organism>
<dbReference type="EMBL" id="QTSX02005769">
    <property type="protein sequence ID" value="KAJ9057753.1"/>
    <property type="molecule type" value="Genomic_DNA"/>
</dbReference>
<gene>
    <name evidence="1" type="ORF">DSO57_1019682</name>
</gene>
<proteinExistence type="predicted"/>
<protein>
    <submittedName>
        <fullName evidence="1">Uncharacterized protein</fullName>
    </submittedName>
</protein>
<reference evidence="1" key="1">
    <citation type="submission" date="2022-04" db="EMBL/GenBank/DDBJ databases">
        <title>Genome of the entomopathogenic fungus Entomophthora muscae.</title>
        <authorList>
            <person name="Elya C."/>
            <person name="Lovett B.R."/>
            <person name="Lee E."/>
            <person name="Macias A.M."/>
            <person name="Hajek A.E."/>
            <person name="De Bivort B.L."/>
            <person name="Kasson M.T."/>
            <person name="De Fine Licht H.H."/>
            <person name="Stajich J.E."/>
        </authorList>
    </citation>
    <scope>NUCLEOTIDE SEQUENCE</scope>
    <source>
        <strain evidence="1">Berkeley</strain>
    </source>
</reference>
<dbReference type="Proteomes" id="UP001165960">
    <property type="component" value="Unassembled WGS sequence"/>
</dbReference>
<accession>A0ACC2S5T9</accession>
<comment type="caution">
    <text evidence="1">The sequence shown here is derived from an EMBL/GenBank/DDBJ whole genome shotgun (WGS) entry which is preliminary data.</text>
</comment>
<sequence length="112" mass="12621">MTKRGINVRQMLRGFNKMSPINNPQEYEIMSLDLRLQAMSLLKRVLAPTTIGTRLFVARTKSSSPLPTSPLARPPITAGDLFASNKRKRSPDAGHFPLNKRIHTFSQLTLDF</sequence>